<dbReference type="GO" id="GO:0004061">
    <property type="term" value="F:arylformamidase activity"/>
    <property type="evidence" value="ECO:0007669"/>
    <property type="project" value="InterPro"/>
</dbReference>
<keyword evidence="2" id="KW-1185">Reference proteome</keyword>
<dbReference type="Proteomes" id="UP000002221">
    <property type="component" value="Chromosome"/>
</dbReference>
<dbReference type="eggNOG" id="COG1878">
    <property type="taxonomic scope" value="Bacteria"/>
</dbReference>
<dbReference type="KEGG" id="rmr:Rmar_1973"/>
<name>D0MKE4_RHOM4</name>
<dbReference type="Gene3D" id="3.50.30.50">
    <property type="entry name" value="Putative cyclase"/>
    <property type="match status" value="1"/>
</dbReference>
<dbReference type="SUPFAM" id="SSF102198">
    <property type="entry name" value="Putative cyclase"/>
    <property type="match status" value="1"/>
</dbReference>
<organism evidence="1 2">
    <name type="scientific">Rhodothermus marinus (strain ATCC 43812 / DSM 4252 / R-10)</name>
    <name type="common">Rhodothermus obamensis</name>
    <dbReference type="NCBI Taxonomy" id="518766"/>
    <lineage>
        <taxon>Bacteria</taxon>
        <taxon>Pseudomonadati</taxon>
        <taxon>Rhodothermota</taxon>
        <taxon>Rhodothermia</taxon>
        <taxon>Rhodothermales</taxon>
        <taxon>Rhodothermaceae</taxon>
        <taxon>Rhodothermus</taxon>
    </lineage>
</organism>
<dbReference type="EMBL" id="CP001807">
    <property type="protein sequence ID" value="ACY48856.1"/>
    <property type="molecule type" value="Genomic_DNA"/>
</dbReference>
<evidence type="ECO:0000313" key="2">
    <source>
        <dbReference type="Proteomes" id="UP000002221"/>
    </source>
</evidence>
<proteinExistence type="predicted"/>
<dbReference type="PANTHER" id="PTHR31118:SF12">
    <property type="entry name" value="CYCLASE-LIKE PROTEIN 2"/>
    <property type="match status" value="1"/>
</dbReference>
<sequence length="280" mass="31061">MNQPNHAMRRLALLFLLLGAGCRPQPEAPPATLTTLPPPGYEVLDLSYAYDDSTIYWPTAEGFQLRIDHRGYTEAGYYYEANTFCTAEHGGTHIDAPVHFAEGKWSVDEIPLDRLMGPAVVIDVSEKALADRDYQIQVADFEAWEATHGPIPEGAIVLLRTGYGRFWPDRVRYMGTDARGPEAVAQLHFPGLHPDAARWLLENRRPKAVGIDTPSIDYGQSTRFETHQILFAENVPAFENVAHLDRLPPRGALLIALPMKIRRGSGGPLRILALVPSEAS</sequence>
<evidence type="ECO:0000313" key="1">
    <source>
        <dbReference type="EMBL" id="ACY48856.1"/>
    </source>
</evidence>
<protein>
    <submittedName>
        <fullName evidence="1">Cyclase family protein</fullName>
    </submittedName>
</protein>
<dbReference type="InterPro" id="IPR037175">
    <property type="entry name" value="KFase_sf"/>
</dbReference>
<dbReference type="HOGENOM" id="CLU_030671_2_0_10"/>
<dbReference type="PANTHER" id="PTHR31118">
    <property type="entry name" value="CYCLASE-LIKE PROTEIN 2"/>
    <property type="match status" value="1"/>
</dbReference>
<dbReference type="GO" id="GO:0019441">
    <property type="term" value="P:L-tryptophan catabolic process to kynurenine"/>
    <property type="evidence" value="ECO:0007669"/>
    <property type="project" value="InterPro"/>
</dbReference>
<dbReference type="AlphaFoldDB" id="D0MKE4"/>
<accession>D0MKE4</accession>
<gene>
    <name evidence="1" type="ordered locus">Rmar_1973</name>
</gene>
<reference evidence="1 2" key="1">
    <citation type="journal article" date="2009" name="Stand. Genomic Sci.">
        <title>Complete genome sequence of Rhodothermus marinus type strain (R-10).</title>
        <authorList>
            <person name="Nolan M."/>
            <person name="Tindall B.J."/>
            <person name="Pomrenke H."/>
            <person name="Lapidus A."/>
            <person name="Copeland A."/>
            <person name="Glavina Del Rio T."/>
            <person name="Lucas S."/>
            <person name="Chen F."/>
            <person name="Tice H."/>
            <person name="Cheng J.F."/>
            <person name="Saunders E."/>
            <person name="Han C."/>
            <person name="Bruce D."/>
            <person name="Goodwin L."/>
            <person name="Chain P."/>
            <person name="Pitluck S."/>
            <person name="Ovchinikova G."/>
            <person name="Pati A."/>
            <person name="Ivanova N."/>
            <person name="Mavromatis K."/>
            <person name="Chen A."/>
            <person name="Palaniappan K."/>
            <person name="Land M."/>
            <person name="Hauser L."/>
            <person name="Chang Y.J."/>
            <person name="Jeffries C.D."/>
            <person name="Brettin T."/>
            <person name="Goker M."/>
            <person name="Bristow J."/>
            <person name="Eisen J.A."/>
            <person name="Markowitz V."/>
            <person name="Hugenholtz P."/>
            <person name="Kyrpides N.C."/>
            <person name="Klenk H.P."/>
            <person name="Detter J.C."/>
        </authorList>
    </citation>
    <scope>NUCLEOTIDE SEQUENCE [LARGE SCALE GENOMIC DNA]</scope>
    <source>
        <strain evidence="2">ATCC 43812 / DSM 4252 / R-10</strain>
    </source>
</reference>
<dbReference type="Pfam" id="PF04199">
    <property type="entry name" value="Cyclase"/>
    <property type="match status" value="1"/>
</dbReference>
<dbReference type="InterPro" id="IPR007325">
    <property type="entry name" value="KFase/CYL"/>
</dbReference>